<dbReference type="Proteomes" id="UP000324222">
    <property type="component" value="Unassembled WGS sequence"/>
</dbReference>
<evidence type="ECO:0000313" key="3">
    <source>
        <dbReference type="Proteomes" id="UP000324222"/>
    </source>
</evidence>
<evidence type="ECO:0000256" key="1">
    <source>
        <dbReference type="SAM" id="MobiDB-lite"/>
    </source>
</evidence>
<comment type="caution">
    <text evidence="2">The sequence shown here is derived from an EMBL/GenBank/DDBJ whole genome shotgun (WGS) entry which is preliminary data.</text>
</comment>
<reference evidence="2 3" key="1">
    <citation type="submission" date="2019-05" db="EMBL/GenBank/DDBJ databases">
        <title>Another draft genome of Portunus trituberculatus and its Hox gene families provides insights of decapod evolution.</title>
        <authorList>
            <person name="Jeong J.-H."/>
            <person name="Song I."/>
            <person name="Kim S."/>
            <person name="Choi T."/>
            <person name="Kim D."/>
            <person name="Ryu S."/>
            <person name="Kim W."/>
        </authorList>
    </citation>
    <scope>NUCLEOTIDE SEQUENCE [LARGE SCALE GENOMIC DNA]</scope>
    <source>
        <tissue evidence="2">Muscle</tissue>
    </source>
</reference>
<organism evidence="2 3">
    <name type="scientific">Portunus trituberculatus</name>
    <name type="common">Swimming crab</name>
    <name type="synonym">Neptunus trituberculatus</name>
    <dbReference type="NCBI Taxonomy" id="210409"/>
    <lineage>
        <taxon>Eukaryota</taxon>
        <taxon>Metazoa</taxon>
        <taxon>Ecdysozoa</taxon>
        <taxon>Arthropoda</taxon>
        <taxon>Crustacea</taxon>
        <taxon>Multicrustacea</taxon>
        <taxon>Malacostraca</taxon>
        <taxon>Eumalacostraca</taxon>
        <taxon>Eucarida</taxon>
        <taxon>Decapoda</taxon>
        <taxon>Pleocyemata</taxon>
        <taxon>Brachyura</taxon>
        <taxon>Eubrachyura</taxon>
        <taxon>Portunoidea</taxon>
        <taxon>Portunidae</taxon>
        <taxon>Portuninae</taxon>
        <taxon>Portunus</taxon>
    </lineage>
</organism>
<protein>
    <submittedName>
        <fullName evidence="2">Uncharacterized protein</fullName>
    </submittedName>
</protein>
<feature type="compositionally biased region" description="Low complexity" evidence="1">
    <location>
        <begin position="89"/>
        <end position="98"/>
    </location>
</feature>
<accession>A0A5B7CNJ2</accession>
<gene>
    <name evidence="2" type="ORF">E2C01_002547</name>
</gene>
<dbReference type="EMBL" id="VSRR010000093">
    <property type="protein sequence ID" value="MPC09926.1"/>
    <property type="molecule type" value="Genomic_DNA"/>
</dbReference>
<dbReference type="AlphaFoldDB" id="A0A5B7CNJ2"/>
<name>A0A5B7CNJ2_PORTR</name>
<proteinExistence type="predicted"/>
<feature type="compositionally biased region" description="Gly residues" evidence="1">
    <location>
        <begin position="161"/>
        <end position="175"/>
    </location>
</feature>
<feature type="compositionally biased region" description="Polar residues" evidence="1">
    <location>
        <begin position="142"/>
        <end position="152"/>
    </location>
</feature>
<keyword evidence="3" id="KW-1185">Reference proteome</keyword>
<feature type="region of interest" description="Disordered" evidence="1">
    <location>
        <begin position="89"/>
        <end position="202"/>
    </location>
</feature>
<feature type="compositionally biased region" description="Low complexity" evidence="1">
    <location>
        <begin position="181"/>
        <end position="195"/>
    </location>
</feature>
<sequence>MTLLKPRRGQAGWEGVEWSGIGKRGSARRLELHLATRSLISLPTPPPARADVESARETRGCSLPGWRVSLPSPNSVLVLVVFVDNPSSLAASTPPSLTMASKDTSSSCESESEVPPLQQESLPSVCPTAPAAHKGLTRARHSQPQTLLETVSQQKQQEQQGCGGGGGGAGGGGRGSPLIKTPSSAPLPSSSSSSSPTPPSPHTPDVASWLVIYLGLDAHDCADPALPFPSLHFSPSSPSLVALAGKPILQDSHSPSRSLSHSHVYVRISLLFSPNSASASICYCLFPLCALKKFRLGTRARGHPVSRPRNADCHFACSKFPGRLRLRTFYYKSRLELKRSARGRSVGGEV</sequence>
<evidence type="ECO:0000313" key="2">
    <source>
        <dbReference type="EMBL" id="MPC09926.1"/>
    </source>
</evidence>